<dbReference type="EMBL" id="JAHXZI010000003">
    <property type="protein sequence ID" value="MBW6433466.1"/>
    <property type="molecule type" value="Genomic_DNA"/>
</dbReference>
<dbReference type="PANTHER" id="PTHR11895:SF176">
    <property type="entry name" value="AMIDASE AMID-RELATED"/>
    <property type="match status" value="1"/>
</dbReference>
<evidence type="ECO:0000313" key="3">
    <source>
        <dbReference type="Proteomes" id="UP001519863"/>
    </source>
</evidence>
<dbReference type="InterPro" id="IPR020556">
    <property type="entry name" value="Amidase_CS"/>
</dbReference>
<feature type="domain" description="Amidase" evidence="1">
    <location>
        <begin position="81"/>
        <end position="243"/>
    </location>
</feature>
<dbReference type="Proteomes" id="UP001519863">
    <property type="component" value="Unassembled WGS sequence"/>
</dbReference>
<evidence type="ECO:0000313" key="2">
    <source>
        <dbReference type="EMBL" id="MBW6433466.1"/>
    </source>
</evidence>
<proteinExistence type="predicted"/>
<dbReference type="RefSeq" id="WP_220143001.1">
    <property type="nucleotide sequence ID" value="NZ_JAHXZI010000003.1"/>
</dbReference>
<comment type="caution">
    <text evidence="2">The sequence shown here is derived from an EMBL/GenBank/DDBJ whole genome shotgun (WGS) entry which is preliminary data.</text>
</comment>
<accession>A0ABS7AXH2</accession>
<protein>
    <submittedName>
        <fullName evidence="2">Amidase</fullName>
    </submittedName>
</protein>
<feature type="domain" description="Amidase" evidence="1">
    <location>
        <begin position="322"/>
        <end position="421"/>
    </location>
</feature>
<evidence type="ECO:0000259" key="1">
    <source>
        <dbReference type="Pfam" id="PF01425"/>
    </source>
</evidence>
<reference evidence="2 3" key="1">
    <citation type="journal article" date="2013" name="Antonie Van Leeuwenhoek">
        <title>Actinoplanes hulinensis sp. nov., a novel actinomycete isolated from soybean root (Glycine max (L.) Merr).</title>
        <authorList>
            <person name="Shen Y."/>
            <person name="Liu C."/>
            <person name="Wang X."/>
            <person name="Zhao J."/>
            <person name="Jia F."/>
            <person name="Zhang Y."/>
            <person name="Wang L."/>
            <person name="Yang D."/>
            <person name="Xiang W."/>
        </authorList>
    </citation>
    <scope>NUCLEOTIDE SEQUENCE [LARGE SCALE GENOMIC DNA]</scope>
    <source>
        <strain evidence="2 3">NEAU-M9</strain>
    </source>
</reference>
<dbReference type="InterPro" id="IPR000120">
    <property type="entry name" value="Amidase"/>
</dbReference>
<gene>
    <name evidence="2" type="ORF">KZ829_06880</name>
</gene>
<dbReference type="PANTHER" id="PTHR11895">
    <property type="entry name" value="TRANSAMIDASE"/>
    <property type="match status" value="1"/>
</dbReference>
<organism evidence="2 3">
    <name type="scientific">Actinoplanes hulinensis</name>
    <dbReference type="NCBI Taxonomy" id="1144547"/>
    <lineage>
        <taxon>Bacteria</taxon>
        <taxon>Bacillati</taxon>
        <taxon>Actinomycetota</taxon>
        <taxon>Actinomycetes</taxon>
        <taxon>Micromonosporales</taxon>
        <taxon>Micromonosporaceae</taxon>
        <taxon>Actinoplanes</taxon>
    </lineage>
</organism>
<dbReference type="SUPFAM" id="SSF75304">
    <property type="entry name" value="Amidase signature (AS) enzymes"/>
    <property type="match status" value="1"/>
</dbReference>
<keyword evidence="3" id="KW-1185">Reference proteome</keyword>
<dbReference type="InterPro" id="IPR036928">
    <property type="entry name" value="AS_sf"/>
</dbReference>
<name>A0ABS7AXH2_9ACTN</name>
<sequence length="436" mass="44628">MTVSTDIRISADDWIAQQWLGTSSALAATETFVEEQLSTVLTRLGIVGHANGQSRHVPYGAPMSVWISRIDPPSGAHGLIRVAVKDAIDVAGTITTAGCAAVRDRAVPATSDAQCLVGLRSAGAVIVGKTTLTELCVSPVGDNPLFGTPVNPVAPDRIPGGSSSGSAVAVATGEADIGLGTDTGGSVRIPAACCGVVGLKTTWGRVPTHGVWPLAPSLDTVGPLARDVAGVATGMRLLEPDWTVASRPAGLIGRVRIDGVDAAVEDLVDATLRVSGLAVHEVRLPGWDQTWDALDAIILGELWNAHHALLDADGVGAFINDGLHAGRTVTAQRSANAMSARAAWQAEVTAALGDVDVLALPTLIAAPPLLADHAGFPLTQLTAPFNLAGVPALSMPIPSPGFPVPVSLQLVGPMYGEDLLCATGLAIEEALTPARR</sequence>
<dbReference type="InterPro" id="IPR023631">
    <property type="entry name" value="Amidase_dom"/>
</dbReference>
<dbReference type="PROSITE" id="PS00571">
    <property type="entry name" value="AMIDASES"/>
    <property type="match status" value="1"/>
</dbReference>
<dbReference type="Pfam" id="PF01425">
    <property type="entry name" value="Amidase"/>
    <property type="match status" value="2"/>
</dbReference>
<dbReference type="Gene3D" id="3.90.1300.10">
    <property type="entry name" value="Amidase signature (AS) domain"/>
    <property type="match status" value="1"/>
</dbReference>